<gene>
    <name evidence="1" type="ORF">ACFSX9_09090</name>
</gene>
<organism evidence="1 2">
    <name type="scientific">Flavobacterium ardleyense</name>
    <dbReference type="NCBI Taxonomy" id="2038737"/>
    <lineage>
        <taxon>Bacteria</taxon>
        <taxon>Pseudomonadati</taxon>
        <taxon>Bacteroidota</taxon>
        <taxon>Flavobacteriia</taxon>
        <taxon>Flavobacteriales</taxon>
        <taxon>Flavobacteriaceae</taxon>
        <taxon>Flavobacterium</taxon>
    </lineage>
</organism>
<keyword evidence="2" id="KW-1185">Reference proteome</keyword>
<sequence length="129" mass="15277">MFIALVIIGCQTEMKKTIQFDFSEKIQIIQNIQYPPKLFSSKEQLTNVLSQSNKPLYILKKDINCEKYDFEKYDYLFSFGKEVIKIQPTEDECDYLSKQPIKISNSKRNTGNYIFVYTVDKNKYRDLCP</sequence>
<evidence type="ECO:0000313" key="2">
    <source>
        <dbReference type="Proteomes" id="UP001597549"/>
    </source>
</evidence>
<protein>
    <recommendedName>
        <fullName evidence="3">Lipoprotein</fullName>
    </recommendedName>
</protein>
<dbReference type="RefSeq" id="WP_379806831.1">
    <property type="nucleotide sequence ID" value="NZ_JBHUOL010000012.1"/>
</dbReference>
<evidence type="ECO:0000313" key="1">
    <source>
        <dbReference type="EMBL" id="MFD2908891.1"/>
    </source>
</evidence>
<comment type="caution">
    <text evidence="1">The sequence shown here is derived from an EMBL/GenBank/DDBJ whole genome shotgun (WGS) entry which is preliminary data.</text>
</comment>
<reference evidence="2" key="1">
    <citation type="journal article" date="2019" name="Int. J. Syst. Evol. Microbiol.">
        <title>The Global Catalogue of Microorganisms (GCM) 10K type strain sequencing project: providing services to taxonomists for standard genome sequencing and annotation.</title>
        <authorList>
            <consortium name="The Broad Institute Genomics Platform"/>
            <consortium name="The Broad Institute Genome Sequencing Center for Infectious Disease"/>
            <person name="Wu L."/>
            <person name="Ma J."/>
        </authorList>
    </citation>
    <scope>NUCLEOTIDE SEQUENCE [LARGE SCALE GENOMIC DNA]</scope>
    <source>
        <strain evidence="2">KCTC 52644</strain>
    </source>
</reference>
<name>A0ABW5Z8U9_9FLAO</name>
<dbReference type="Proteomes" id="UP001597549">
    <property type="component" value="Unassembled WGS sequence"/>
</dbReference>
<accession>A0ABW5Z8U9</accession>
<dbReference type="EMBL" id="JBHUOL010000012">
    <property type="protein sequence ID" value="MFD2908891.1"/>
    <property type="molecule type" value="Genomic_DNA"/>
</dbReference>
<proteinExistence type="predicted"/>
<evidence type="ECO:0008006" key="3">
    <source>
        <dbReference type="Google" id="ProtNLM"/>
    </source>
</evidence>